<protein>
    <submittedName>
        <fullName evidence="1">Uncharacterized protein</fullName>
    </submittedName>
</protein>
<reference evidence="1" key="1">
    <citation type="submission" date="2023-03" db="EMBL/GenBank/DDBJ databases">
        <title>Massive genome expansion in bonnet fungi (Mycena s.s.) driven by repeated elements and novel gene families across ecological guilds.</title>
        <authorList>
            <consortium name="Lawrence Berkeley National Laboratory"/>
            <person name="Harder C.B."/>
            <person name="Miyauchi S."/>
            <person name="Viragh M."/>
            <person name="Kuo A."/>
            <person name="Thoen E."/>
            <person name="Andreopoulos B."/>
            <person name="Lu D."/>
            <person name="Skrede I."/>
            <person name="Drula E."/>
            <person name="Henrissat B."/>
            <person name="Morin E."/>
            <person name="Kohler A."/>
            <person name="Barry K."/>
            <person name="LaButti K."/>
            <person name="Morin E."/>
            <person name="Salamov A."/>
            <person name="Lipzen A."/>
            <person name="Mereny Z."/>
            <person name="Hegedus B."/>
            <person name="Baldrian P."/>
            <person name="Stursova M."/>
            <person name="Weitz H."/>
            <person name="Taylor A."/>
            <person name="Grigoriev I.V."/>
            <person name="Nagy L.G."/>
            <person name="Martin F."/>
            <person name="Kauserud H."/>
        </authorList>
    </citation>
    <scope>NUCLEOTIDE SEQUENCE</scope>
    <source>
        <strain evidence="1">CBHHK182m</strain>
    </source>
</reference>
<organism evidence="1 2">
    <name type="scientific">Mycena metata</name>
    <dbReference type="NCBI Taxonomy" id="1033252"/>
    <lineage>
        <taxon>Eukaryota</taxon>
        <taxon>Fungi</taxon>
        <taxon>Dikarya</taxon>
        <taxon>Basidiomycota</taxon>
        <taxon>Agaricomycotina</taxon>
        <taxon>Agaricomycetes</taxon>
        <taxon>Agaricomycetidae</taxon>
        <taxon>Agaricales</taxon>
        <taxon>Marasmiineae</taxon>
        <taxon>Mycenaceae</taxon>
        <taxon>Mycena</taxon>
    </lineage>
</organism>
<proteinExistence type="predicted"/>
<name>A0AAD7NFF2_9AGAR</name>
<gene>
    <name evidence="1" type="ORF">B0H16DRAFT_1721084</name>
</gene>
<dbReference type="Proteomes" id="UP001215598">
    <property type="component" value="Unassembled WGS sequence"/>
</dbReference>
<dbReference type="AlphaFoldDB" id="A0AAD7NFF2"/>
<sequence>MLKNRLYGAKNLCLGPSREFASLPVRRARRFWDFHVPEGAWGYRPRDTKKLWAQPSDFHERARNWVSVPDANLPAPWSCNWSYWPYAAAIFEGQPVETSIAAHYALSDAPLTPVMFDFCSTVLACASTGKYYLCYGWRWPWPSEAMKKPLQPLRRAPVYAFEGVFPSLDAFIEAADWNRIERLELAGNANTVIEASSIAPALPLGSGRGFRVVAQEPYQKRTLWDMCPPPETFGHISRNPCRSARFPLALLPRMSEWPQIPDSALPEPWSADWPAFIVCQNWHEQYHVELEERFGRALMGFIPALFQPDDCRGDTVICPPGGAGTYYLWGSELRWDLGHPGPMPEMQRFRGVFASVEHFPCSTAAALSAR</sequence>
<dbReference type="EMBL" id="JARKIB010000043">
    <property type="protein sequence ID" value="KAJ7757960.1"/>
    <property type="molecule type" value="Genomic_DNA"/>
</dbReference>
<evidence type="ECO:0000313" key="2">
    <source>
        <dbReference type="Proteomes" id="UP001215598"/>
    </source>
</evidence>
<comment type="caution">
    <text evidence="1">The sequence shown here is derived from an EMBL/GenBank/DDBJ whole genome shotgun (WGS) entry which is preliminary data.</text>
</comment>
<evidence type="ECO:0000313" key="1">
    <source>
        <dbReference type="EMBL" id="KAJ7757960.1"/>
    </source>
</evidence>
<accession>A0AAD7NFF2</accession>
<keyword evidence="2" id="KW-1185">Reference proteome</keyword>